<dbReference type="Pfam" id="PF00072">
    <property type="entry name" value="Response_reg"/>
    <property type="match status" value="1"/>
</dbReference>
<evidence type="ECO:0000256" key="3">
    <source>
        <dbReference type="ARBA" id="ARBA00023163"/>
    </source>
</evidence>
<dbReference type="EMBL" id="AM743169">
    <property type="protein sequence ID" value="CAQ44961.1"/>
    <property type="molecule type" value="Genomic_DNA"/>
</dbReference>
<evidence type="ECO:0000256" key="6">
    <source>
        <dbReference type="SAM" id="MobiDB-lite"/>
    </source>
</evidence>
<dbReference type="PROSITE" id="PS50110">
    <property type="entry name" value="RESPONSE_REGULATORY"/>
    <property type="match status" value="1"/>
</dbReference>
<dbReference type="GO" id="GO:0006355">
    <property type="term" value="P:regulation of DNA-templated transcription"/>
    <property type="evidence" value="ECO:0007669"/>
    <property type="project" value="InterPro"/>
</dbReference>
<dbReference type="PROSITE" id="PS51755">
    <property type="entry name" value="OMPR_PHOB"/>
    <property type="match status" value="1"/>
</dbReference>
<evidence type="ECO:0000256" key="1">
    <source>
        <dbReference type="ARBA" id="ARBA00023015"/>
    </source>
</evidence>
<dbReference type="InterPro" id="IPR011006">
    <property type="entry name" value="CheY-like_superfamily"/>
</dbReference>
<keyword evidence="1" id="KW-0805">Transcription regulation</keyword>
<dbReference type="InterPro" id="IPR001789">
    <property type="entry name" value="Sig_transdc_resp-reg_receiver"/>
</dbReference>
<feature type="compositionally biased region" description="Low complexity" evidence="6">
    <location>
        <begin position="14"/>
        <end position="26"/>
    </location>
</feature>
<dbReference type="PANTHER" id="PTHR48111:SF67">
    <property type="entry name" value="TRANSCRIPTIONAL REGULATORY PROTEIN TCTD"/>
    <property type="match status" value="1"/>
</dbReference>
<keyword evidence="4" id="KW-0597">Phosphoprotein</keyword>
<dbReference type="GO" id="GO:0000156">
    <property type="term" value="F:phosphorelay response regulator activity"/>
    <property type="evidence" value="ECO:0007669"/>
    <property type="project" value="TreeGrafter"/>
</dbReference>
<dbReference type="CDD" id="cd00383">
    <property type="entry name" value="trans_reg_C"/>
    <property type="match status" value="1"/>
</dbReference>
<dbReference type="CDD" id="cd17624">
    <property type="entry name" value="REC_OmpR_PmrA-like"/>
    <property type="match status" value="1"/>
</dbReference>
<sequence length="271" mass="29481">MEGQRDGAGRCRRAPPAAGLRLPSAAERPTPVHPVGLTVTGAPRMRVLIAEDDPDIASGLCASLRRQGHVVDHVDNGAHADAALGSTQYALLVLDLGLPQLDGRDVLQRLRQRGDGLAVLVVTARDGLAERVRVLDLGADDYLVKPFALDEFEARVRAQLRRVTSNGNPDLRIGRLRIDLAGHRVWIDDQSLELTAREFGLLSALAVRAERIVSRAQLVEALCDWGQDLTDNGLDIALHRLRRKLQPGGMGIRTVRGLGYMLEDAQDDSTP</sequence>
<evidence type="ECO:0000259" key="8">
    <source>
        <dbReference type="PROSITE" id="PS51755"/>
    </source>
</evidence>
<dbReference type="SUPFAM" id="SSF52172">
    <property type="entry name" value="CheY-like"/>
    <property type="match status" value="1"/>
</dbReference>
<evidence type="ECO:0000313" key="9">
    <source>
        <dbReference type="EMBL" id="CAQ44961.1"/>
    </source>
</evidence>
<protein>
    <submittedName>
        <fullName evidence="9">Two-component response regulator transcriptional regulatory protein</fullName>
    </submittedName>
</protein>
<dbReference type="Gene3D" id="6.10.250.690">
    <property type="match status" value="1"/>
</dbReference>
<evidence type="ECO:0000256" key="2">
    <source>
        <dbReference type="ARBA" id="ARBA00023125"/>
    </source>
</evidence>
<evidence type="ECO:0000256" key="4">
    <source>
        <dbReference type="PROSITE-ProRule" id="PRU00169"/>
    </source>
</evidence>
<feature type="DNA-binding region" description="OmpR/PhoB-type" evidence="5">
    <location>
        <begin position="168"/>
        <end position="264"/>
    </location>
</feature>
<dbReference type="InterPro" id="IPR001867">
    <property type="entry name" value="OmpR/PhoB-type_DNA-bd"/>
</dbReference>
<dbReference type="EnsemblBacteria" id="CAQ44961">
    <property type="protein sequence ID" value="CAQ44961"/>
    <property type="gene ID" value="Smlt1422"/>
</dbReference>
<feature type="region of interest" description="Disordered" evidence="6">
    <location>
        <begin position="1"/>
        <end position="33"/>
    </location>
</feature>
<dbReference type="GO" id="GO:0005829">
    <property type="term" value="C:cytosol"/>
    <property type="evidence" value="ECO:0007669"/>
    <property type="project" value="TreeGrafter"/>
</dbReference>
<dbReference type="GO" id="GO:0000976">
    <property type="term" value="F:transcription cis-regulatory region binding"/>
    <property type="evidence" value="ECO:0007669"/>
    <property type="project" value="TreeGrafter"/>
</dbReference>
<dbReference type="eggNOG" id="COG0745">
    <property type="taxonomic scope" value="Bacteria"/>
</dbReference>
<dbReference type="AlphaFoldDB" id="B2FUF5"/>
<dbReference type="Gene3D" id="1.10.10.10">
    <property type="entry name" value="Winged helix-like DNA-binding domain superfamily/Winged helix DNA-binding domain"/>
    <property type="match status" value="1"/>
</dbReference>
<accession>B2FUF5</accession>
<organism evidence="9 10">
    <name type="scientific">Stenotrophomonas maltophilia (strain K279a)</name>
    <dbReference type="NCBI Taxonomy" id="522373"/>
    <lineage>
        <taxon>Bacteria</taxon>
        <taxon>Pseudomonadati</taxon>
        <taxon>Pseudomonadota</taxon>
        <taxon>Gammaproteobacteria</taxon>
        <taxon>Lysobacterales</taxon>
        <taxon>Lysobacteraceae</taxon>
        <taxon>Stenotrophomonas</taxon>
        <taxon>Stenotrophomonas maltophilia group</taxon>
    </lineage>
</organism>
<dbReference type="SMART" id="SM00862">
    <property type="entry name" value="Trans_reg_C"/>
    <property type="match status" value="1"/>
</dbReference>
<dbReference type="InterPro" id="IPR039420">
    <property type="entry name" value="WalR-like"/>
</dbReference>
<dbReference type="Pfam" id="PF00486">
    <property type="entry name" value="Trans_reg_C"/>
    <property type="match status" value="1"/>
</dbReference>
<feature type="domain" description="Response regulatory" evidence="7">
    <location>
        <begin position="46"/>
        <end position="160"/>
    </location>
</feature>
<reference evidence="9 10" key="1">
    <citation type="journal article" date="2008" name="Genome Biol.">
        <title>The complete genome, comparative and functional analysis of Stenotrophomonas maltophilia reveals an organism heavily shielded by drug resistance determinants.</title>
        <authorList>
            <person name="Crossman L.C."/>
            <person name="Gould V.C."/>
            <person name="Dow J.M."/>
            <person name="Vernikos G.S."/>
            <person name="Okazaki A."/>
            <person name="Sebaihia M."/>
            <person name="Saunders D."/>
            <person name="Arrowsmith C."/>
            <person name="Carver T."/>
            <person name="Peters N."/>
            <person name="Adlem E."/>
            <person name="Kerhornou A."/>
            <person name="Lord A."/>
            <person name="Murphy L."/>
            <person name="Seeger K."/>
            <person name="Squares R."/>
            <person name="Rutter S."/>
            <person name="Quail M.A."/>
            <person name="Rajandream M.A."/>
            <person name="Harris D."/>
            <person name="Churcher C."/>
            <person name="Bentley S.D."/>
            <person name="Parkhill J."/>
            <person name="Thomson N.R."/>
            <person name="Avison M.B."/>
        </authorList>
    </citation>
    <scope>NUCLEOTIDE SEQUENCE [LARGE SCALE GENOMIC DNA]</scope>
    <source>
        <strain evidence="9 10">K279a</strain>
    </source>
</reference>
<feature type="domain" description="OmpR/PhoB-type" evidence="8">
    <location>
        <begin position="168"/>
        <end position="264"/>
    </location>
</feature>
<dbReference type="GO" id="GO:0032993">
    <property type="term" value="C:protein-DNA complex"/>
    <property type="evidence" value="ECO:0007669"/>
    <property type="project" value="TreeGrafter"/>
</dbReference>
<dbReference type="Gene3D" id="3.40.50.2300">
    <property type="match status" value="1"/>
</dbReference>
<keyword evidence="2 5" id="KW-0238">DNA-binding</keyword>
<evidence type="ECO:0000313" key="10">
    <source>
        <dbReference type="Proteomes" id="UP000008840"/>
    </source>
</evidence>
<dbReference type="Proteomes" id="UP000008840">
    <property type="component" value="Chromosome"/>
</dbReference>
<keyword evidence="10" id="KW-1185">Reference proteome</keyword>
<gene>
    <name evidence="9" type="ordered locus">Smlt1422</name>
</gene>
<dbReference type="PANTHER" id="PTHR48111">
    <property type="entry name" value="REGULATOR OF RPOS"/>
    <property type="match status" value="1"/>
</dbReference>
<evidence type="ECO:0000259" key="7">
    <source>
        <dbReference type="PROSITE" id="PS50110"/>
    </source>
</evidence>
<keyword evidence="3" id="KW-0804">Transcription</keyword>
<dbReference type="InterPro" id="IPR036388">
    <property type="entry name" value="WH-like_DNA-bd_sf"/>
</dbReference>
<dbReference type="SMART" id="SM00448">
    <property type="entry name" value="REC"/>
    <property type="match status" value="1"/>
</dbReference>
<feature type="modified residue" description="4-aspartylphosphate" evidence="4">
    <location>
        <position position="95"/>
    </location>
</feature>
<dbReference type="KEGG" id="sml:Smlt1422"/>
<name>B2FUF5_STRMK</name>
<evidence type="ECO:0000256" key="5">
    <source>
        <dbReference type="PROSITE-ProRule" id="PRU01091"/>
    </source>
</evidence>
<dbReference type="HOGENOM" id="CLU_000445_30_1_6"/>
<proteinExistence type="predicted"/>